<dbReference type="GO" id="GO:0006355">
    <property type="term" value="P:regulation of DNA-templated transcription"/>
    <property type="evidence" value="ECO:0007669"/>
    <property type="project" value="UniProtKB-UniRule"/>
</dbReference>
<comment type="similarity">
    <text evidence="1 6">Belongs to the RpoE family.</text>
</comment>
<protein>
    <recommendedName>
        <fullName evidence="6">Probable DNA-directed RNA polymerase subunit delta</fullName>
    </recommendedName>
    <alternativeName>
        <fullName evidence="6">RNAP delta factor</fullName>
    </alternativeName>
</protein>
<keyword evidence="4 6" id="KW-0548">Nucleotidyltransferase</keyword>
<feature type="compositionally biased region" description="Basic residues" evidence="7">
    <location>
        <begin position="104"/>
        <end position="115"/>
    </location>
</feature>
<dbReference type="GO" id="GO:0000428">
    <property type="term" value="C:DNA-directed RNA polymerase complex"/>
    <property type="evidence" value="ECO:0007669"/>
    <property type="project" value="UniProtKB-KW"/>
</dbReference>
<keyword evidence="10" id="KW-1185">Reference proteome</keyword>
<sequence>MKLIKRECGIVSLKEYSREELEVRSMLELANEYLLEEQQAQDFNSLFEKVADLKGFNEEQKQEYIAQFYTDLTIDGRFLTVSSGIWGLKRWYPVEQMDEIVHQTPKKTKKKAKKKKTEDVSHDEFGEAPLDDPEANVEGIADTFDDEILDKTEELGGDIGFDDELDPSDEDDDFEEEEEETKDEEK</sequence>
<accession>A0A1I1XP67</accession>
<dbReference type="InterPro" id="IPR007759">
    <property type="entry name" value="Asxl_HARE-HTH"/>
</dbReference>
<evidence type="ECO:0000256" key="5">
    <source>
        <dbReference type="ARBA" id="ARBA00023163"/>
    </source>
</evidence>
<evidence type="ECO:0000256" key="3">
    <source>
        <dbReference type="ARBA" id="ARBA00022679"/>
    </source>
</evidence>
<dbReference type="STRING" id="640948.SAMN05216238_10859"/>
<evidence type="ECO:0000256" key="6">
    <source>
        <dbReference type="HAMAP-Rule" id="MF_00357"/>
    </source>
</evidence>
<dbReference type="AlphaFoldDB" id="A0A1I1XP67"/>
<comment type="function">
    <text evidence="6">Participates in both the initiation and recycling phases of transcription. In the presence of the delta subunit, RNAP displays an increased specificity of transcription, a decreased affinity for nucleic acids, and an increased efficiency of RNA synthesis because of enhanced recycling.</text>
</comment>
<dbReference type="HAMAP" id="MF_00357">
    <property type="entry name" value="RNApol_bact_RpoE"/>
    <property type="match status" value="1"/>
</dbReference>
<evidence type="ECO:0000256" key="1">
    <source>
        <dbReference type="ARBA" id="ARBA00009828"/>
    </source>
</evidence>
<evidence type="ECO:0000259" key="8">
    <source>
        <dbReference type="PROSITE" id="PS51913"/>
    </source>
</evidence>
<dbReference type="Gene3D" id="1.10.10.1250">
    <property type="entry name" value="RNA polymerase, subunit delta, N-terminal domain"/>
    <property type="match status" value="1"/>
</dbReference>
<dbReference type="PROSITE" id="PS51913">
    <property type="entry name" value="HTH_HARE"/>
    <property type="match status" value="1"/>
</dbReference>
<gene>
    <name evidence="6" type="primary">rpoE</name>
    <name evidence="9" type="ORF">SAMN05216238_10859</name>
</gene>
<evidence type="ECO:0000256" key="7">
    <source>
        <dbReference type="SAM" id="MobiDB-lite"/>
    </source>
</evidence>
<keyword evidence="3 6" id="KW-0808">Transferase</keyword>
<feature type="compositionally biased region" description="Basic and acidic residues" evidence="7">
    <location>
        <begin position="116"/>
        <end position="125"/>
    </location>
</feature>
<name>A0A1I1XP67_9BACI</name>
<feature type="region of interest" description="Disordered" evidence="7">
    <location>
        <begin position="103"/>
        <end position="186"/>
    </location>
</feature>
<comment type="subunit">
    <text evidence="6">RNAP is composed of a core of 2 alpha, a beta and a beta' subunits. The core is associated with a delta subunit and one of several sigma factors.</text>
</comment>
<evidence type="ECO:0000313" key="9">
    <source>
        <dbReference type="EMBL" id="SFE09136.1"/>
    </source>
</evidence>
<evidence type="ECO:0000256" key="2">
    <source>
        <dbReference type="ARBA" id="ARBA00022478"/>
    </source>
</evidence>
<dbReference type="Proteomes" id="UP000199474">
    <property type="component" value="Unassembled WGS sequence"/>
</dbReference>
<keyword evidence="5 6" id="KW-0804">Transcription</keyword>
<dbReference type="InterPro" id="IPR029757">
    <property type="entry name" value="RpoE"/>
</dbReference>
<dbReference type="EMBL" id="FOMR01000008">
    <property type="protein sequence ID" value="SFE09136.1"/>
    <property type="molecule type" value="Genomic_DNA"/>
</dbReference>
<dbReference type="NCBIfam" id="TIGR04567">
    <property type="entry name" value="RNAP_delt_lowGC"/>
    <property type="match status" value="1"/>
</dbReference>
<organism evidence="9 10">
    <name type="scientific">Lentibacillus persicus</name>
    <dbReference type="NCBI Taxonomy" id="640948"/>
    <lineage>
        <taxon>Bacteria</taxon>
        <taxon>Bacillati</taxon>
        <taxon>Bacillota</taxon>
        <taxon>Bacilli</taxon>
        <taxon>Bacillales</taxon>
        <taxon>Bacillaceae</taxon>
        <taxon>Lentibacillus</taxon>
    </lineage>
</organism>
<evidence type="ECO:0000256" key="4">
    <source>
        <dbReference type="ARBA" id="ARBA00022695"/>
    </source>
</evidence>
<evidence type="ECO:0000313" key="10">
    <source>
        <dbReference type="Proteomes" id="UP000199474"/>
    </source>
</evidence>
<dbReference type="InterPro" id="IPR038087">
    <property type="entry name" value="RNAP_delta_N_dom_sf"/>
</dbReference>
<proteinExistence type="inferred from homology"/>
<dbReference type="GO" id="GO:0003899">
    <property type="term" value="F:DNA-directed RNA polymerase activity"/>
    <property type="evidence" value="ECO:0007669"/>
    <property type="project" value="UniProtKB-UniRule"/>
</dbReference>
<dbReference type="GO" id="GO:0006351">
    <property type="term" value="P:DNA-templated transcription"/>
    <property type="evidence" value="ECO:0007669"/>
    <property type="project" value="InterPro"/>
</dbReference>
<feature type="compositionally biased region" description="Acidic residues" evidence="7">
    <location>
        <begin position="160"/>
        <end position="186"/>
    </location>
</feature>
<keyword evidence="2 6" id="KW-0240">DNA-directed RNA polymerase</keyword>
<reference evidence="10" key="1">
    <citation type="submission" date="2016-10" db="EMBL/GenBank/DDBJ databases">
        <authorList>
            <person name="Varghese N."/>
            <person name="Submissions S."/>
        </authorList>
    </citation>
    <scope>NUCLEOTIDE SEQUENCE [LARGE SCALE GENOMIC DNA]</scope>
    <source>
        <strain evidence="10">DSM 22530</strain>
    </source>
</reference>
<feature type="domain" description="HTH HARE-type" evidence="8">
    <location>
        <begin position="24"/>
        <end position="91"/>
    </location>
</feature>